<dbReference type="STRING" id="207559.Dde_3688"/>
<dbReference type="RefSeq" id="WP_011369351.1">
    <property type="nucleotide sequence ID" value="NC_007519.1"/>
</dbReference>
<keyword evidence="2" id="KW-1185">Reference proteome</keyword>
<dbReference type="EMBL" id="CP000112">
    <property type="protein sequence ID" value="ABB40481.1"/>
    <property type="molecule type" value="Genomic_DNA"/>
</dbReference>
<dbReference type="InterPro" id="IPR011004">
    <property type="entry name" value="Trimer_LpxA-like_sf"/>
</dbReference>
<name>Q30V15_OLEA2</name>
<proteinExistence type="predicted"/>
<sequence length="202" mass="21178">MLPRPETLCLRAALRDNAEELWTWLAAVPPTAAGTLLRMAMLRPLFGSGAPRMGTGCLLRGCRNMHFAQQVRIMPRCSLYARGGSISIGSRTALNSGVFVDAEDGGTITIGSDCGIGPGTVIRAANHRFGKAGIPISMQGHRPGRIVIEDDVWIGANCTILPDVRIGTGAVVGAGAVVTRDVPPHTVATGVPARVTGSRSDR</sequence>
<dbReference type="KEGG" id="dde:Dde_3688"/>
<dbReference type="Gene3D" id="2.160.10.10">
    <property type="entry name" value="Hexapeptide repeat proteins"/>
    <property type="match status" value="1"/>
</dbReference>
<dbReference type="GO" id="GO:0016740">
    <property type="term" value="F:transferase activity"/>
    <property type="evidence" value="ECO:0007669"/>
    <property type="project" value="UniProtKB-KW"/>
</dbReference>
<dbReference type="eggNOG" id="COG0110">
    <property type="taxonomic scope" value="Bacteria"/>
</dbReference>
<dbReference type="Proteomes" id="UP000002710">
    <property type="component" value="Chromosome"/>
</dbReference>
<dbReference type="CDD" id="cd04647">
    <property type="entry name" value="LbH_MAT_like"/>
    <property type="match status" value="1"/>
</dbReference>
<evidence type="ECO:0000313" key="2">
    <source>
        <dbReference type="Proteomes" id="UP000002710"/>
    </source>
</evidence>
<dbReference type="InterPro" id="IPR051159">
    <property type="entry name" value="Hexapeptide_acetyltransf"/>
</dbReference>
<gene>
    <name evidence="1" type="ordered locus">Dde_3688</name>
</gene>
<dbReference type="AlphaFoldDB" id="Q30V15"/>
<dbReference type="SUPFAM" id="SSF51161">
    <property type="entry name" value="Trimeric LpxA-like enzymes"/>
    <property type="match status" value="1"/>
</dbReference>
<protein>
    <submittedName>
        <fullName evidence="1">Hexapeptide repeat-containing transferase</fullName>
    </submittedName>
</protein>
<dbReference type="PANTHER" id="PTHR23416">
    <property type="entry name" value="SIALIC ACID SYNTHASE-RELATED"/>
    <property type="match status" value="1"/>
</dbReference>
<reference evidence="1 2" key="1">
    <citation type="journal article" date="2011" name="J. Bacteriol.">
        <title>Complete genome sequence and updated annotation of Desulfovibrio alaskensis G20.</title>
        <authorList>
            <person name="Hauser L.J."/>
            <person name="Land M.L."/>
            <person name="Brown S.D."/>
            <person name="Larimer F."/>
            <person name="Keller K.L."/>
            <person name="Rapp-Giles B.J."/>
            <person name="Price M.N."/>
            <person name="Lin M."/>
            <person name="Bruce D.C."/>
            <person name="Detter J.C."/>
            <person name="Tapia R."/>
            <person name="Han C.S."/>
            <person name="Goodwin L.A."/>
            <person name="Cheng J.F."/>
            <person name="Pitluck S."/>
            <person name="Copeland A."/>
            <person name="Lucas S."/>
            <person name="Nolan M."/>
            <person name="Lapidus A.L."/>
            <person name="Palumbo A.V."/>
            <person name="Wall J.D."/>
        </authorList>
    </citation>
    <scope>NUCLEOTIDE SEQUENCE [LARGE SCALE GENOMIC DNA]</scope>
    <source>
        <strain evidence="2">ATCC BAA 1058 / DSM 17464 / G20</strain>
    </source>
</reference>
<keyword evidence="1" id="KW-0808">Transferase</keyword>
<dbReference type="HOGENOM" id="CLU_051638_7_0_7"/>
<evidence type="ECO:0000313" key="1">
    <source>
        <dbReference type="EMBL" id="ABB40481.1"/>
    </source>
</evidence>
<organism evidence="1 2">
    <name type="scientific">Oleidesulfovibrio alaskensis (strain ATCC BAA-1058 / DSM 17464 / G20)</name>
    <name type="common">Desulfovibrio alaskensis</name>
    <dbReference type="NCBI Taxonomy" id="207559"/>
    <lineage>
        <taxon>Bacteria</taxon>
        <taxon>Pseudomonadati</taxon>
        <taxon>Thermodesulfobacteriota</taxon>
        <taxon>Desulfovibrionia</taxon>
        <taxon>Desulfovibrionales</taxon>
        <taxon>Desulfovibrionaceae</taxon>
        <taxon>Oleidesulfovibrio</taxon>
    </lineage>
</organism>
<dbReference type="Pfam" id="PF00132">
    <property type="entry name" value="Hexapep"/>
    <property type="match status" value="1"/>
</dbReference>
<accession>Q30V15</accession>
<dbReference type="InterPro" id="IPR001451">
    <property type="entry name" value="Hexapep"/>
</dbReference>